<dbReference type="GO" id="GO:0046872">
    <property type="term" value="F:metal ion binding"/>
    <property type="evidence" value="ECO:0007669"/>
    <property type="project" value="InterPro"/>
</dbReference>
<feature type="domain" description="Peptidase M16 N-terminal" evidence="2">
    <location>
        <begin position="362"/>
        <end position="464"/>
    </location>
</feature>
<dbReference type="AlphaFoldDB" id="A0A257LTF6"/>
<dbReference type="InterPro" id="IPR050361">
    <property type="entry name" value="MPP/UQCRC_Complex"/>
</dbReference>
<evidence type="ECO:0000313" key="5">
    <source>
        <dbReference type="Proteomes" id="UP000216312"/>
    </source>
</evidence>
<evidence type="ECO:0000313" key="4">
    <source>
        <dbReference type="EMBL" id="OYV02884.1"/>
    </source>
</evidence>
<reference evidence="5" key="1">
    <citation type="submission" date="2017-07" db="EMBL/GenBank/DDBJ databases">
        <title>Novel pathways for hydrocarbon cycling and metabolic interdependencies in hydrothermal sediment communities.</title>
        <authorList>
            <person name="Dombrowski N."/>
            <person name="Seitz K."/>
            <person name="Teske A."/>
            <person name="Baker B."/>
        </authorList>
    </citation>
    <scope>NUCLEOTIDE SEQUENCE [LARGE SCALE GENOMIC DNA]</scope>
</reference>
<sequence>MRTALDLLTEEVFRSTIPQEAVDMQRGIILKEILQNLDEPQDRLYQLMMRALFLDMPMRYPTIGYTELFKGITREELITYYRKHYVPNNAILVVAGDVDEGEVLNIVDEIVGTIKPGRYIYKPIPAEPAPPTIRMVEDTMAIEKAYLAIGFRNVDIAHPDLYPIDVLATLLGEGESSILKQRLTKERNLALTVDVWSHTPHAPYGYFAIWTSCVPESLEQLKAEIFHIIDELKEKGVPPDAVDRAKRVIRIRYLFRYEKAEEVAESAIWDYFMTGDADFTQKYLDRIDKVTVADVNRVLGTYLDTSRMAIAQVVPHEYVSKPVVERQFYARQPQERVLDNGIRVVTREVASPLTGMVVGFLGGVRYEPEGKHGVCNLMTKLLFERTKRHTREELAEMIDELGGQITPFSGNNSFGIEAQVLAEDTKRALELIAEILQDPLFDEEDFERLKARQLQIIKAEADNPYLEVMRVFRDTLYKSHPYHSLPTGELTDVEGLTLDDVKAFYNSWVRAPNMVIAVYGGIDSDEVVAWIDKLFDKLPDEAITYEVVAPQFDEVAETIELRTSKLQSIIFWGWPGMGVDDVDRYPMHVLDAIISGIYMPGGWLHSRLRGAGLVYVVHAYNWLGLDDGFFLIYAATAPDKVDSVLTIMEDVIREITTTKVDSGTLEKAKQICISRYAMEREKLIDQARMTVLDELYGLGYDWSDKDPARIREVTAEDVLRVARKYLRWDNYLRVVTNRK</sequence>
<protein>
    <recommendedName>
        <fullName evidence="6">Peptidase M16</fullName>
    </recommendedName>
</protein>
<dbReference type="PANTHER" id="PTHR11851:SF49">
    <property type="entry name" value="MITOCHONDRIAL-PROCESSING PEPTIDASE SUBUNIT ALPHA"/>
    <property type="match status" value="1"/>
</dbReference>
<dbReference type="Pfam" id="PF05193">
    <property type="entry name" value="Peptidase_M16_C"/>
    <property type="match status" value="2"/>
</dbReference>
<evidence type="ECO:0008006" key="6">
    <source>
        <dbReference type="Google" id="ProtNLM"/>
    </source>
</evidence>
<dbReference type="PANTHER" id="PTHR11851">
    <property type="entry name" value="METALLOPROTEASE"/>
    <property type="match status" value="1"/>
</dbReference>
<dbReference type="Gene3D" id="3.30.830.10">
    <property type="entry name" value="Metalloenzyme, LuxS/M16 peptidase-like"/>
    <property type="match status" value="4"/>
</dbReference>
<comment type="similarity">
    <text evidence="1">Belongs to the peptidase M16 family.</text>
</comment>
<organism evidence="4 5">
    <name type="scientific">candidate division WOR-3 bacterium 4484_18</name>
    <dbReference type="NCBI Taxonomy" id="2020626"/>
    <lineage>
        <taxon>Bacteria</taxon>
        <taxon>Bacteria division WOR-3</taxon>
    </lineage>
</organism>
<dbReference type="InterPro" id="IPR007863">
    <property type="entry name" value="Peptidase_M16_C"/>
</dbReference>
<accession>A0A257LTF6</accession>
<proteinExistence type="inferred from homology"/>
<evidence type="ECO:0000259" key="2">
    <source>
        <dbReference type="Pfam" id="PF00675"/>
    </source>
</evidence>
<name>A0A257LTF6_UNCW3</name>
<dbReference type="EMBL" id="NMUJ01000042">
    <property type="protein sequence ID" value="OYV02884.1"/>
    <property type="molecule type" value="Genomic_DNA"/>
</dbReference>
<evidence type="ECO:0000256" key="1">
    <source>
        <dbReference type="ARBA" id="ARBA00007261"/>
    </source>
</evidence>
<evidence type="ECO:0000259" key="3">
    <source>
        <dbReference type="Pfam" id="PF05193"/>
    </source>
</evidence>
<dbReference type="SUPFAM" id="SSF63411">
    <property type="entry name" value="LuxS/MPP-like metallohydrolase"/>
    <property type="match status" value="4"/>
</dbReference>
<comment type="caution">
    <text evidence="4">The sequence shown here is derived from an EMBL/GenBank/DDBJ whole genome shotgun (WGS) entry which is preliminary data.</text>
</comment>
<gene>
    <name evidence="4" type="ORF">CGW93_03410</name>
</gene>
<feature type="domain" description="Peptidase M16 C-terminal" evidence="3">
    <location>
        <begin position="496"/>
        <end position="670"/>
    </location>
</feature>
<dbReference type="Proteomes" id="UP000216312">
    <property type="component" value="Unassembled WGS sequence"/>
</dbReference>
<dbReference type="InterPro" id="IPR011249">
    <property type="entry name" value="Metalloenz_LuxS/M16"/>
</dbReference>
<feature type="domain" description="Peptidase M16 C-terminal" evidence="3">
    <location>
        <begin position="72"/>
        <end position="247"/>
    </location>
</feature>
<dbReference type="InterPro" id="IPR011765">
    <property type="entry name" value="Pept_M16_N"/>
</dbReference>
<dbReference type="Pfam" id="PF00675">
    <property type="entry name" value="Peptidase_M16"/>
    <property type="match status" value="1"/>
</dbReference>